<protein>
    <submittedName>
        <fullName evidence="1">Uncharacterized protein</fullName>
    </submittedName>
</protein>
<reference evidence="1 2" key="1">
    <citation type="submission" date="2020-05" db="EMBL/GenBank/DDBJ databases">
        <title>Paenibacillus glebae, sp. nov., Paenibacillus humi sp. nov., Paenibacillus pedi sp. nov., Paenibacillus terrestris sp. nov. and Paenibacillus terricola sp. nov., isolated from a forest top soil sample.</title>
        <authorList>
            <person name="Qi S."/>
            <person name="Carlier A."/>
            <person name="Cnockaert M."/>
            <person name="Vandamme P."/>
        </authorList>
    </citation>
    <scope>NUCLEOTIDE SEQUENCE [LARGE SCALE GENOMIC DNA]</scope>
    <source>
        <strain evidence="1 2">LMG 29502</strain>
    </source>
</reference>
<dbReference type="RefSeq" id="WP_173131580.1">
    <property type="nucleotide sequence ID" value="NZ_CP073365.1"/>
</dbReference>
<keyword evidence="2" id="KW-1185">Reference proteome</keyword>
<proteinExistence type="predicted"/>
<name>A0ABX2DN51_9BACL</name>
<evidence type="ECO:0000313" key="1">
    <source>
        <dbReference type="EMBL" id="NQX45647.1"/>
    </source>
</evidence>
<sequence length="175" mass="19130">MNARLKAALLVVLVLAISITGYYGLNNSDSKERIEANGNAVEEDDIGGSNKSYSEQMASWNTPSEVVAMSAISESVVLSPELIKALNEAISGTREEAELTSFIHQYSSKNMEHNQQLISLLIGNEQPELALELATLVWQSNPEAEEAKAQFAKVYNLYTTKVQHKQKETISGGAQ</sequence>
<organism evidence="1 2">
    <name type="scientific">Paenibacillus tritici</name>
    <dbReference type="NCBI Taxonomy" id="1873425"/>
    <lineage>
        <taxon>Bacteria</taxon>
        <taxon>Bacillati</taxon>
        <taxon>Bacillota</taxon>
        <taxon>Bacilli</taxon>
        <taxon>Bacillales</taxon>
        <taxon>Paenibacillaceae</taxon>
        <taxon>Paenibacillus</taxon>
    </lineage>
</organism>
<accession>A0ABX2DN51</accession>
<comment type="caution">
    <text evidence="1">The sequence shown here is derived from an EMBL/GenBank/DDBJ whole genome shotgun (WGS) entry which is preliminary data.</text>
</comment>
<dbReference type="Proteomes" id="UP000711047">
    <property type="component" value="Unassembled WGS sequence"/>
</dbReference>
<dbReference type="EMBL" id="JABMKX010000005">
    <property type="protein sequence ID" value="NQX45647.1"/>
    <property type="molecule type" value="Genomic_DNA"/>
</dbReference>
<evidence type="ECO:0000313" key="2">
    <source>
        <dbReference type="Proteomes" id="UP000711047"/>
    </source>
</evidence>
<gene>
    <name evidence="1" type="ORF">HQN87_09925</name>
</gene>